<accession>A0A5D0RF60</accession>
<keyword evidence="1" id="KW-0418">Kinase</keyword>
<dbReference type="OrthoDB" id="5288719at2"/>
<dbReference type="GO" id="GO:0016301">
    <property type="term" value="F:kinase activity"/>
    <property type="evidence" value="ECO:0007669"/>
    <property type="project" value="UniProtKB-KW"/>
</dbReference>
<reference evidence="1 2" key="1">
    <citation type="submission" date="2019-08" db="EMBL/GenBank/DDBJ databases">
        <title>Genomes of Antarctic Bizionia species.</title>
        <authorList>
            <person name="Bowman J.P."/>
        </authorList>
    </citation>
    <scope>NUCLEOTIDE SEQUENCE [LARGE SCALE GENOMIC DNA]</scope>
    <source>
        <strain evidence="1 2">ADA-4</strain>
    </source>
</reference>
<gene>
    <name evidence="1" type="ORF">ES674_05310</name>
</gene>
<dbReference type="Proteomes" id="UP000323720">
    <property type="component" value="Unassembled WGS sequence"/>
</dbReference>
<sequence>MESFYSNGKLLLTGEYVVLDGAKALAVPTKYGQFLDVKATDSKSILWKSTGEKGSIWFEDTFTISEGTIISALQNNPISERLIQILETAKHLNPEFLNSGYDIESRLTFPKDWGLGSSSTLLNNIADWAKIDPYQLLDKTFGGSGYDMACAKHNTAITYQLINEKRHIQPIHFNPVFKDNLYFVYLNQKQNSRDGIASYRKTSKTNTLALSEISEITEQIIICKELSDFNSLIIQHESIISKLINQPTVKSRLFPDFNGELKSLGAWGGDFILASSSENPTAYFKAKGFHTILRYQDLIL</sequence>
<organism evidence="1 2">
    <name type="scientific">Bizionia myxarmorum</name>
    <dbReference type="NCBI Taxonomy" id="291186"/>
    <lineage>
        <taxon>Bacteria</taxon>
        <taxon>Pseudomonadati</taxon>
        <taxon>Bacteroidota</taxon>
        <taxon>Flavobacteriia</taxon>
        <taxon>Flavobacteriales</taxon>
        <taxon>Flavobacteriaceae</taxon>
        <taxon>Bizionia</taxon>
    </lineage>
</organism>
<proteinExistence type="predicted"/>
<evidence type="ECO:0000313" key="1">
    <source>
        <dbReference type="EMBL" id="TYB79194.1"/>
    </source>
</evidence>
<dbReference type="InterPro" id="IPR020568">
    <property type="entry name" value="Ribosomal_Su5_D2-typ_SF"/>
</dbReference>
<dbReference type="InterPro" id="IPR014721">
    <property type="entry name" value="Ribsml_uS5_D2-typ_fold_subgr"/>
</dbReference>
<keyword evidence="1" id="KW-0808">Transferase</keyword>
<name>A0A5D0RF60_9FLAO</name>
<dbReference type="Gene3D" id="3.30.230.10">
    <property type="match status" value="1"/>
</dbReference>
<dbReference type="EMBL" id="VSKK01000001">
    <property type="protein sequence ID" value="TYB79194.1"/>
    <property type="molecule type" value="Genomic_DNA"/>
</dbReference>
<protein>
    <submittedName>
        <fullName evidence="1">GHMP kinase</fullName>
    </submittedName>
</protein>
<dbReference type="AlphaFoldDB" id="A0A5D0RF60"/>
<keyword evidence="2" id="KW-1185">Reference proteome</keyword>
<dbReference type="NCBIfam" id="NF040656">
    <property type="entry name" value="GHMP_GYDIA"/>
    <property type="match status" value="1"/>
</dbReference>
<dbReference type="RefSeq" id="WP_148402931.1">
    <property type="nucleotide sequence ID" value="NZ_VSKK01000001.1"/>
</dbReference>
<dbReference type="InterPro" id="IPR047765">
    <property type="entry name" value="GHMP_GYDIA-like"/>
</dbReference>
<dbReference type="SUPFAM" id="SSF54211">
    <property type="entry name" value="Ribosomal protein S5 domain 2-like"/>
    <property type="match status" value="1"/>
</dbReference>
<comment type="caution">
    <text evidence="1">The sequence shown here is derived from an EMBL/GenBank/DDBJ whole genome shotgun (WGS) entry which is preliminary data.</text>
</comment>
<evidence type="ECO:0000313" key="2">
    <source>
        <dbReference type="Proteomes" id="UP000323720"/>
    </source>
</evidence>